<name>A0A1I4XJZ9_9PROT</name>
<dbReference type="RefSeq" id="WP_074793637.1">
    <property type="nucleotide sequence ID" value="NZ_FOVJ01000001.1"/>
</dbReference>
<evidence type="ECO:0000313" key="2">
    <source>
        <dbReference type="EMBL" id="SFN25843.1"/>
    </source>
</evidence>
<accession>A0A1I4XJZ9</accession>
<dbReference type="STRING" id="1266925.GCA_000619905_00726"/>
<evidence type="ECO:0000313" key="3">
    <source>
        <dbReference type="Proteomes" id="UP000183107"/>
    </source>
</evidence>
<dbReference type="AlphaFoldDB" id="A0A1I4XJZ9"/>
<keyword evidence="1" id="KW-0812">Transmembrane</keyword>
<keyword evidence="1" id="KW-1133">Transmembrane helix</keyword>
<dbReference type="OrthoDB" id="9811610at2"/>
<sequence>MQRLLIIAGILLLLVGIAWPWLSKLPLGRLPGDIIIERENFKLYFPLTTGLLVSLLLSLLLWWWSRK</sequence>
<evidence type="ECO:0000256" key="1">
    <source>
        <dbReference type="SAM" id="Phobius"/>
    </source>
</evidence>
<dbReference type="Pfam" id="PF11146">
    <property type="entry name" value="DUF2905"/>
    <property type="match status" value="1"/>
</dbReference>
<proteinExistence type="predicted"/>
<gene>
    <name evidence="2" type="ORF">SAMN05216386_0160</name>
</gene>
<dbReference type="InterPro" id="IPR021320">
    <property type="entry name" value="DUF2905"/>
</dbReference>
<dbReference type="Proteomes" id="UP000183107">
    <property type="component" value="Unassembled WGS sequence"/>
</dbReference>
<feature type="transmembrane region" description="Helical" evidence="1">
    <location>
        <begin position="44"/>
        <end position="64"/>
    </location>
</feature>
<evidence type="ECO:0008006" key="4">
    <source>
        <dbReference type="Google" id="ProtNLM"/>
    </source>
</evidence>
<keyword evidence="3" id="KW-1185">Reference proteome</keyword>
<protein>
    <recommendedName>
        <fullName evidence="4">DUF2905 domain-containing protein</fullName>
    </recommendedName>
</protein>
<dbReference type="EMBL" id="FOVJ01000001">
    <property type="protein sequence ID" value="SFN25843.1"/>
    <property type="molecule type" value="Genomic_DNA"/>
</dbReference>
<keyword evidence="1" id="KW-0472">Membrane</keyword>
<reference evidence="3" key="1">
    <citation type="submission" date="2016-10" db="EMBL/GenBank/DDBJ databases">
        <authorList>
            <person name="Varghese N."/>
        </authorList>
    </citation>
    <scope>NUCLEOTIDE SEQUENCE [LARGE SCALE GENOMIC DNA]</scope>
    <source>
        <strain evidence="3">Nsp8</strain>
    </source>
</reference>
<dbReference type="PANTHER" id="PTHR36443:SF1">
    <property type="entry name" value="BSR5223 PROTEIN"/>
    <property type="match status" value="1"/>
</dbReference>
<dbReference type="PANTHER" id="PTHR36443">
    <property type="entry name" value="BSR5223 PROTEIN"/>
    <property type="match status" value="1"/>
</dbReference>
<organism evidence="2 3">
    <name type="scientific">Nitrosospira briensis</name>
    <dbReference type="NCBI Taxonomy" id="35799"/>
    <lineage>
        <taxon>Bacteria</taxon>
        <taxon>Pseudomonadati</taxon>
        <taxon>Pseudomonadota</taxon>
        <taxon>Betaproteobacteria</taxon>
        <taxon>Nitrosomonadales</taxon>
        <taxon>Nitrosomonadaceae</taxon>
        <taxon>Nitrosospira</taxon>
    </lineage>
</organism>